<dbReference type="Proteomes" id="UP001162131">
    <property type="component" value="Unassembled WGS sequence"/>
</dbReference>
<dbReference type="PANTHER" id="PTHR10555:SF170">
    <property type="entry name" value="FI18122P1"/>
    <property type="match status" value="1"/>
</dbReference>
<accession>A0AAU9IXR2</accession>
<name>A0AAU9IXR2_9CILI</name>
<sequence length="383" mass="44731">MDNTSEDIEFLEEEKLDVNISFVQRGRQDLLNESEMGIPISHDAYVSTTPAQDFKSISIGEPQKCRDGRESFYAYPIYVENQAVSQRRYNEFVWLRNQLLSKYPGCIIQALPDKEGITGYWTNQDPMFYEFRRYGLEKFIQRVGNHQILGRCIDFLSFIKDDELNFTIRLRESQISKGWMSKITDFSSSFSSIISTYVQRDHIILQNDADIAFNYFRTELKNLLQQQENLRANTNKIIISLENEINSSLVMSKAYESMSRIEKENVSVKLKILASTHQQIAESQRTSYNKIKSLSGKEIEDYYKLTLGAFEALERRNRIRSENSNADVDIDELNETLKQDMEKFYKDKNSLAKIIGVNMISYKKEMTEVLAEIWKESHTRISD</sequence>
<dbReference type="InterPro" id="IPR036871">
    <property type="entry name" value="PX_dom_sf"/>
</dbReference>
<dbReference type="AlphaFoldDB" id="A0AAU9IXR2"/>
<dbReference type="GO" id="GO:0035091">
    <property type="term" value="F:phosphatidylinositol binding"/>
    <property type="evidence" value="ECO:0007669"/>
    <property type="project" value="InterPro"/>
</dbReference>
<dbReference type="SUPFAM" id="SSF64268">
    <property type="entry name" value="PX domain"/>
    <property type="match status" value="1"/>
</dbReference>
<protein>
    <recommendedName>
        <fullName evidence="2">PX domain-containing protein</fullName>
    </recommendedName>
</protein>
<dbReference type="EMBL" id="CAJZBQ010000022">
    <property type="protein sequence ID" value="CAG9319339.1"/>
    <property type="molecule type" value="Genomic_DNA"/>
</dbReference>
<dbReference type="GO" id="GO:0005768">
    <property type="term" value="C:endosome"/>
    <property type="evidence" value="ECO:0007669"/>
    <property type="project" value="TreeGrafter"/>
</dbReference>
<organism evidence="3 4">
    <name type="scientific">Blepharisma stoltei</name>
    <dbReference type="NCBI Taxonomy" id="1481888"/>
    <lineage>
        <taxon>Eukaryota</taxon>
        <taxon>Sar</taxon>
        <taxon>Alveolata</taxon>
        <taxon>Ciliophora</taxon>
        <taxon>Postciliodesmatophora</taxon>
        <taxon>Heterotrichea</taxon>
        <taxon>Heterotrichida</taxon>
        <taxon>Blepharismidae</taxon>
        <taxon>Blepharisma</taxon>
    </lineage>
</organism>
<evidence type="ECO:0000259" key="2">
    <source>
        <dbReference type="PROSITE" id="PS50195"/>
    </source>
</evidence>
<dbReference type="PANTHER" id="PTHR10555">
    <property type="entry name" value="SORTING NEXIN"/>
    <property type="match status" value="1"/>
</dbReference>
<dbReference type="SMART" id="SM00312">
    <property type="entry name" value="PX"/>
    <property type="match status" value="1"/>
</dbReference>
<evidence type="ECO:0000256" key="1">
    <source>
        <dbReference type="SAM" id="Coils"/>
    </source>
</evidence>
<dbReference type="Pfam" id="PF00787">
    <property type="entry name" value="PX"/>
    <property type="match status" value="1"/>
</dbReference>
<comment type="caution">
    <text evidence="3">The sequence shown here is derived from an EMBL/GenBank/DDBJ whole genome shotgun (WGS) entry which is preliminary data.</text>
</comment>
<dbReference type="Gene3D" id="3.30.1520.10">
    <property type="entry name" value="Phox-like domain"/>
    <property type="match status" value="1"/>
</dbReference>
<proteinExistence type="predicted"/>
<evidence type="ECO:0000313" key="3">
    <source>
        <dbReference type="EMBL" id="CAG9319339.1"/>
    </source>
</evidence>
<feature type="domain" description="PX" evidence="2">
    <location>
        <begin position="53"/>
        <end position="166"/>
    </location>
</feature>
<evidence type="ECO:0000313" key="4">
    <source>
        <dbReference type="Proteomes" id="UP001162131"/>
    </source>
</evidence>
<dbReference type="InterPro" id="IPR001683">
    <property type="entry name" value="PX_dom"/>
</dbReference>
<gene>
    <name evidence="3" type="ORF">BSTOLATCC_MIC23547</name>
</gene>
<reference evidence="3" key="1">
    <citation type="submission" date="2021-09" db="EMBL/GenBank/DDBJ databases">
        <authorList>
            <consortium name="AG Swart"/>
            <person name="Singh M."/>
            <person name="Singh A."/>
            <person name="Seah K."/>
            <person name="Emmerich C."/>
        </authorList>
    </citation>
    <scope>NUCLEOTIDE SEQUENCE</scope>
    <source>
        <strain evidence="3">ATCC30299</strain>
    </source>
</reference>
<dbReference type="PROSITE" id="PS50195">
    <property type="entry name" value="PX"/>
    <property type="match status" value="1"/>
</dbReference>
<keyword evidence="4" id="KW-1185">Reference proteome</keyword>
<keyword evidence="1" id="KW-0175">Coiled coil</keyword>
<feature type="coiled-coil region" evidence="1">
    <location>
        <begin position="316"/>
        <end position="343"/>
    </location>
</feature>